<protein>
    <submittedName>
        <fullName evidence="2">Uncharacterized protein</fullName>
    </submittedName>
</protein>
<name>A0A7S1ITM0_9EUGL</name>
<feature type="compositionally biased region" description="Polar residues" evidence="1">
    <location>
        <begin position="809"/>
        <end position="822"/>
    </location>
</feature>
<proteinExistence type="predicted"/>
<feature type="compositionally biased region" description="Basic and acidic residues" evidence="1">
    <location>
        <begin position="692"/>
        <end position="710"/>
    </location>
</feature>
<feature type="region of interest" description="Disordered" evidence="1">
    <location>
        <begin position="684"/>
        <end position="729"/>
    </location>
</feature>
<feature type="region of interest" description="Disordered" evidence="1">
    <location>
        <begin position="806"/>
        <end position="841"/>
    </location>
</feature>
<dbReference type="AlphaFoldDB" id="A0A7S1ITM0"/>
<organism evidence="2">
    <name type="scientific">Eutreptiella gymnastica</name>
    <dbReference type="NCBI Taxonomy" id="73025"/>
    <lineage>
        <taxon>Eukaryota</taxon>
        <taxon>Discoba</taxon>
        <taxon>Euglenozoa</taxon>
        <taxon>Euglenida</taxon>
        <taxon>Spirocuta</taxon>
        <taxon>Euglenophyceae</taxon>
        <taxon>Eutreptiales</taxon>
        <taxon>Eutreptiaceae</taxon>
        <taxon>Eutreptiella</taxon>
    </lineage>
</organism>
<feature type="compositionally biased region" description="Polar residues" evidence="1">
    <location>
        <begin position="234"/>
        <end position="246"/>
    </location>
</feature>
<evidence type="ECO:0000256" key="1">
    <source>
        <dbReference type="SAM" id="MobiDB-lite"/>
    </source>
</evidence>
<feature type="compositionally biased region" description="Low complexity" evidence="1">
    <location>
        <begin position="279"/>
        <end position="289"/>
    </location>
</feature>
<feature type="region of interest" description="Disordered" evidence="1">
    <location>
        <begin position="229"/>
        <end position="289"/>
    </location>
</feature>
<evidence type="ECO:0000313" key="2">
    <source>
        <dbReference type="EMBL" id="CAD9022721.1"/>
    </source>
</evidence>
<feature type="compositionally biased region" description="Basic and acidic residues" evidence="1">
    <location>
        <begin position="262"/>
        <end position="276"/>
    </location>
</feature>
<dbReference type="InterPro" id="IPR011047">
    <property type="entry name" value="Quinoprotein_ADH-like_sf"/>
</dbReference>
<gene>
    <name evidence="2" type="ORF">EGYM00392_LOCUS33843</name>
</gene>
<feature type="region of interest" description="Disordered" evidence="1">
    <location>
        <begin position="400"/>
        <end position="439"/>
    </location>
</feature>
<dbReference type="SUPFAM" id="SSF50998">
    <property type="entry name" value="Quinoprotein alcohol dehydrogenase-like"/>
    <property type="match status" value="1"/>
</dbReference>
<accession>A0A7S1ITM0</accession>
<dbReference type="EMBL" id="HBGA01090487">
    <property type="protein sequence ID" value="CAD9022721.1"/>
    <property type="molecule type" value="Transcribed_RNA"/>
</dbReference>
<sequence>MAAARRWKEVDPTNNIDALPQPFRFINKMVIQIVECAEDQIDAKITGRGQPPAKAFKPPPGLSTVDTQGEAHVPGVTCMQLQGRYMYYGQEDGSIQVCDVRGQYEKVLTTGPVLPSPIAMMQIQIRTSDNMPIVAVAGADPSAGISIVGLTGHPMTCPPDSDDMDALIEPPPCEVLAHIHGEELTNCHPLSELHLSPEAKFVALVYGDSGTVVVYETHVPLFALPPPPAARPGSANTASLSRTLSGTFGHGSGKPAAKKVTHAGDLRGTHSVDKRGLHTAPSTATATPIPDDETLWAAARPVTEPYLTTSNPAVPAPVLTSQASQSSDLEDGHAVPAAPTFIAYPLVHFVSSQTPEPPRGAPAQYTYRNLRPRDVHTLLVGWRGLNVFATHTLRDYSPSMSNPTALSHGAAVSRTPNPPSKTATPVPTEGGNEPRAPSRRVEHLLPSLLNCSRMDFTGELVAFGCSEGVVVVWSTVLGIPKYIFNESQGRSIRRTNKPMLTFMVDFYKNRYLLAGGGVPNQDHASHIYAYDLSSGTKVSSVRHLCSLDLLKCVPTVPFAVFHSRGETTFGLLDIKSGAMIAELPFKTAGGAALLGLGDPRDFAANPEPDPGSSIMWNPNRRQSVVVSDTPAPMPEALLLTPMGSIRDDQNLAALQYFDHIANCMLVESESLLVNCVRHCVYLHPRPQPADHPGADGQKKKKDKKQEKLDKNLTIQSGTTEGDEEDKGLELPHDGLLPVMKRAVTISHFNLLHAIYHVYPLIAEVAQGRDPEMLFTIVASTDHADRLHNTEMLQSFLNRGPMNSLYKSVKGTSVTSRSQTSKAASRKPLSRRPMSGTKGVEFDLTMGSTTLGATQLTNMAREPPATEVQVPERNPASKVKNIRSVRDDLRYDRESRMATRWQELAAVAGAK</sequence>
<reference evidence="2" key="1">
    <citation type="submission" date="2021-01" db="EMBL/GenBank/DDBJ databases">
        <authorList>
            <person name="Corre E."/>
            <person name="Pelletier E."/>
            <person name="Niang G."/>
            <person name="Scheremetjew M."/>
            <person name="Finn R."/>
            <person name="Kale V."/>
            <person name="Holt S."/>
            <person name="Cochrane G."/>
            <person name="Meng A."/>
            <person name="Brown T."/>
            <person name="Cohen L."/>
        </authorList>
    </citation>
    <scope>NUCLEOTIDE SEQUENCE</scope>
    <source>
        <strain evidence="2">NIES-381</strain>
    </source>
</reference>